<dbReference type="HOGENOM" id="CLU_703640_0_0_7"/>
<dbReference type="KEGG" id="mxa:MXAN_5268"/>
<keyword evidence="2" id="KW-0472">Membrane</keyword>
<dbReference type="eggNOG" id="COG1633">
    <property type="taxonomic scope" value="Bacteria"/>
</dbReference>
<sequence>MHARGFSEGRNGAGILGALPTTLVRPGACRRGLSKGLAMAAVTVILVVLLFVGAFVGGLILMLQKHQPRVMRVLGGIMALGTAVTVGGLAWLVHLISSTNFSKGRVLRLRGRTRVARRALGAGWADDAVPDVSGLTPWQRTVLGEVWMYSAGLEHASVPAFSKLSLKLSALGAPSELLEDCHLAALDEIRHARRCFALASAYSGVGWTAGTIPELGQGSTQPAPMDSGDTWARLVRGSLLDGCLAEGMASLVAGEGARRASDPVVRETLSVISEDEGRHADLAWDVIAFALKRGGRNAKDALRQALLALESQQTPALPRIPGVDEDFLARNGVLPQVELGRLMAVCIERTRARAEALLAPSNLSMRHRPSDFQGAPASSSRDAVPMEAAPRY</sequence>
<dbReference type="SUPFAM" id="SSF47240">
    <property type="entry name" value="Ferritin-like"/>
    <property type="match status" value="1"/>
</dbReference>
<evidence type="ECO:0000256" key="2">
    <source>
        <dbReference type="SAM" id="Phobius"/>
    </source>
</evidence>
<feature type="transmembrane region" description="Helical" evidence="2">
    <location>
        <begin position="37"/>
        <end position="61"/>
    </location>
</feature>
<feature type="transmembrane region" description="Helical" evidence="2">
    <location>
        <begin position="73"/>
        <end position="93"/>
    </location>
</feature>
<reference evidence="3 4" key="1">
    <citation type="journal article" date="2006" name="Proc. Natl. Acad. Sci. U.S.A.">
        <title>Evolution of sensory complexity recorded in a myxobacterial genome.</title>
        <authorList>
            <person name="Goldman B.S."/>
            <person name="Nierman W.C."/>
            <person name="Kaiser D."/>
            <person name="Slater S.C."/>
            <person name="Durkin A.S."/>
            <person name="Eisen J.A."/>
            <person name="Ronning C.M."/>
            <person name="Barbazuk W.B."/>
            <person name="Blanchard M."/>
            <person name="Field C."/>
            <person name="Halling C."/>
            <person name="Hinkle G."/>
            <person name="Iartchuk O."/>
            <person name="Kim H.S."/>
            <person name="Mackenzie C."/>
            <person name="Madupu R."/>
            <person name="Miller N."/>
            <person name="Shvartsbeyn A."/>
            <person name="Sullivan S.A."/>
            <person name="Vaudin M."/>
            <person name="Wiegand R."/>
            <person name="Kaplan H.B."/>
        </authorList>
    </citation>
    <scope>NUCLEOTIDE SEQUENCE [LARGE SCALE GENOMIC DNA]</scope>
    <source>
        <strain evidence="4">DK1622</strain>
    </source>
</reference>
<organism evidence="3 4">
    <name type="scientific">Myxococcus xanthus (strain DK1622)</name>
    <dbReference type="NCBI Taxonomy" id="246197"/>
    <lineage>
        <taxon>Bacteria</taxon>
        <taxon>Pseudomonadati</taxon>
        <taxon>Myxococcota</taxon>
        <taxon>Myxococcia</taxon>
        <taxon>Myxococcales</taxon>
        <taxon>Cystobacterineae</taxon>
        <taxon>Myxococcaceae</taxon>
        <taxon>Myxococcus</taxon>
    </lineage>
</organism>
<name>Q1D1Q3_MYXXD</name>
<dbReference type="EnsemblBacteria" id="ABF92011">
    <property type="protein sequence ID" value="ABF92011"/>
    <property type="gene ID" value="MXAN_5268"/>
</dbReference>
<keyword evidence="2" id="KW-0812">Transmembrane</keyword>
<evidence type="ECO:0000313" key="3">
    <source>
        <dbReference type="EMBL" id="ABF92011.1"/>
    </source>
</evidence>
<evidence type="ECO:0000256" key="1">
    <source>
        <dbReference type="SAM" id="MobiDB-lite"/>
    </source>
</evidence>
<dbReference type="Proteomes" id="UP000002402">
    <property type="component" value="Chromosome"/>
</dbReference>
<feature type="region of interest" description="Disordered" evidence="1">
    <location>
        <begin position="365"/>
        <end position="392"/>
    </location>
</feature>
<dbReference type="CDD" id="cd00657">
    <property type="entry name" value="Ferritin_like"/>
    <property type="match status" value="1"/>
</dbReference>
<proteinExistence type="predicted"/>
<dbReference type="InterPro" id="IPR009078">
    <property type="entry name" value="Ferritin-like_SF"/>
</dbReference>
<keyword evidence="4" id="KW-1185">Reference proteome</keyword>
<protein>
    <recommendedName>
        <fullName evidence="5">Ferritin-like domain-containing protein</fullName>
    </recommendedName>
</protein>
<gene>
    <name evidence="3" type="ordered locus">MXAN_5268</name>
</gene>
<evidence type="ECO:0000313" key="4">
    <source>
        <dbReference type="Proteomes" id="UP000002402"/>
    </source>
</evidence>
<accession>Q1D1Q3</accession>
<evidence type="ECO:0008006" key="5">
    <source>
        <dbReference type="Google" id="ProtNLM"/>
    </source>
</evidence>
<dbReference type="AlphaFoldDB" id="Q1D1Q3"/>
<keyword evidence="2" id="KW-1133">Transmembrane helix</keyword>
<dbReference type="EMBL" id="CP000113">
    <property type="protein sequence ID" value="ABF92011.1"/>
    <property type="molecule type" value="Genomic_DNA"/>
</dbReference>